<reference evidence="7" key="1">
    <citation type="journal article" date="2020" name="Nature">
        <title>Giant virus diversity and host interactions through global metagenomics.</title>
        <authorList>
            <person name="Schulz F."/>
            <person name="Roux S."/>
            <person name="Paez-Espino D."/>
            <person name="Jungbluth S."/>
            <person name="Walsh D.A."/>
            <person name="Denef V.J."/>
            <person name="McMahon K.D."/>
            <person name="Konstantinidis K.T."/>
            <person name="Eloe-Fadrosh E.A."/>
            <person name="Kyrpides N.C."/>
            <person name="Woyke T."/>
        </authorList>
    </citation>
    <scope>NUCLEOTIDE SEQUENCE</scope>
    <source>
        <strain evidence="7">GVMAG-M-3300023174-104</strain>
    </source>
</reference>
<dbReference type="AlphaFoldDB" id="A0A6C0D1U7"/>
<keyword evidence="4" id="KW-0326">Glycosidase</keyword>
<evidence type="ECO:0000256" key="3">
    <source>
        <dbReference type="ARBA" id="ARBA00023277"/>
    </source>
</evidence>
<dbReference type="SUPFAM" id="SSF51445">
    <property type="entry name" value="(Trans)glycosidases"/>
    <property type="match status" value="1"/>
</dbReference>
<dbReference type="GO" id="GO:0030245">
    <property type="term" value="P:cellulose catabolic process"/>
    <property type="evidence" value="ECO:0007669"/>
    <property type="project" value="UniProtKB-KW"/>
</dbReference>
<dbReference type="PANTHER" id="PTHR35923:SF2">
    <property type="entry name" value="ENDOGLUCANASE"/>
    <property type="match status" value="1"/>
</dbReference>
<feature type="domain" description="Glycoside hydrolase family 5" evidence="6">
    <location>
        <begin position="40"/>
        <end position="331"/>
    </location>
</feature>
<dbReference type="Pfam" id="PF00150">
    <property type="entry name" value="Cellulase"/>
    <property type="match status" value="1"/>
</dbReference>
<evidence type="ECO:0000256" key="5">
    <source>
        <dbReference type="ARBA" id="ARBA00023326"/>
    </source>
</evidence>
<sequence>MKIFLWVSAFFFSMMGGSVESWKVENGQIYDNQGDIFNVKGLSWFGFETQDFVVDGLWQHPMTTYLDQVKRLNITTLRIPFSAEWIYYNFDIYPYNGLLSGDPSNQHKKSIEILDTLFDECEERGIYIMLDLHRLHNTFISELWYSPTDKQFTSETFFMVWERMISRYGERKNFFAVDLLNEPHGSASWGRYNPSTDWNQFIEMAIPRLATTFENVSNQFLFLVEGIEWGHTFQNYRQYPLELPQYDDRIIFSPHSYGRSVVPGTSNDRNVLYRNWDNDFGFLRTEHTKTVVPGEWGGRTDLDSNWMNIFVDYLMERNMTNNFLWSLGPNSGDVQGLLLDDWTTIDSFKQNVMQRLIGF</sequence>
<dbReference type="InterPro" id="IPR001547">
    <property type="entry name" value="Glyco_hydro_5"/>
</dbReference>
<evidence type="ECO:0000256" key="4">
    <source>
        <dbReference type="ARBA" id="ARBA00023295"/>
    </source>
</evidence>
<organism evidence="7">
    <name type="scientific">viral metagenome</name>
    <dbReference type="NCBI Taxonomy" id="1070528"/>
    <lineage>
        <taxon>unclassified sequences</taxon>
        <taxon>metagenomes</taxon>
        <taxon>organismal metagenomes</taxon>
    </lineage>
</organism>
<dbReference type="GO" id="GO:0004553">
    <property type="term" value="F:hydrolase activity, hydrolyzing O-glycosyl compounds"/>
    <property type="evidence" value="ECO:0007669"/>
    <property type="project" value="InterPro"/>
</dbReference>
<evidence type="ECO:0000259" key="6">
    <source>
        <dbReference type="Pfam" id="PF00150"/>
    </source>
</evidence>
<proteinExistence type="predicted"/>
<evidence type="ECO:0000313" key="7">
    <source>
        <dbReference type="EMBL" id="QHT10074.1"/>
    </source>
</evidence>
<dbReference type="CDD" id="cd00551">
    <property type="entry name" value="AmyAc_family"/>
    <property type="match status" value="1"/>
</dbReference>
<evidence type="ECO:0000256" key="1">
    <source>
        <dbReference type="ARBA" id="ARBA00022801"/>
    </source>
</evidence>
<keyword evidence="3" id="KW-0119">Carbohydrate metabolism</keyword>
<name>A0A6C0D1U7_9ZZZZ</name>
<keyword evidence="5" id="KW-0624">Polysaccharide degradation</keyword>
<protein>
    <recommendedName>
        <fullName evidence="6">Glycoside hydrolase family 5 domain-containing protein</fullName>
    </recommendedName>
</protein>
<dbReference type="Gene3D" id="3.20.20.80">
    <property type="entry name" value="Glycosidases"/>
    <property type="match status" value="1"/>
</dbReference>
<accession>A0A6C0D1U7</accession>
<keyword evidence="1" id="KW-0378">Hydrolase</keyword>
<dbReference type="PANTHER" id="PTHR35923">
    <property type="entry name" value="MAJOR EXTRACELLULAR ENDOGLUCANASE"/>
    <property type="match status" value="1"/>
</dbReference>
<keyword evidence="2" id="KW-0136">Cellulose degradation</keyword>
<evidence type="ECO:0000256" key="2">
    <source>
        <dbReference type="ARBA" id="ARBA00023001"/>
    </source>
</evidence>
<dbReference type="EMBL" id="MN739518">
    <property type="protein sequence ID" value="QHT10074.1"/>
    <property type="molecule type" value="Genomic_DNA"/>
</dbReference>
<dbReference type="InterPro" id="IPR017853">
    <property type="entry name" value="GH"/>
</dbReference>